<dbReference type="AlphaFoldDB" id="A0A221W077"/>
<keyword evidence="2" id="KW-1185">Reference proteome</keyword>
<accession>A0A221W077</accession>
<dbReference type="InterPro" id="IPR017871">
    <property type="entry name" value="ABC_transporter-like_CS"/>
</dbReference>
<dbReference type="EC" id="3.6.3.25" evidence="1"/>
<dbReference type="SUPFAM" id="SSF52540">
    <property type="entry name" value="P-loop containing nucleoside triphosphate hydrolases"/>
    <property type="match status" value="1"/>
</dbReference>
<keyword evidence="1" id="KW-0067">ATP-binding</keyword>
<dbReference type="SUPFAM" id="SSF50331">
    <property type="entry name" value="MOP-like"/>
    <property type="match status" value="1"/>
</dbReference>
<dbReference type="PANTHER" id="PTHR42781:SF4">
    <property type="entry name" value="SPERMIDINE_PUTRESCINE IMPORT ATP-BINDING PROTEIN POTA"/>
    <property type="match status" value="1"/>
</dbReference>
<dbReference type="SMART" id="SM00382">
    <property type="entry name" value="AAA"/>
    <property type="match status" value="1"/>
</dbReference>
<dbReference type="InterPro" id="IPR050093">
    <property type="entry name" value="ABC_SmlMolc_Importer"/>
</dbReference>
<keyword evidence="1" id="KW-0547">Nucleotide-binding</keyword>
<evidence type="ECO:0000313" key="1">
    <source>
        <dbReference type="EMBL" id="ASO19148.1"/>
    </source>
</evidence>
<dbReference type="InterPro" id="IPR027417">
    <property type="entry name" value="P-loop_NTPase"/>
</dbReference>
<dbReference type="InterPro" id="IPR008995">
    <property type="entry name" value="Mo/tungstate-bd_C_term_dom"/>
</dbReference>
<sequence length="350" mass="36952">MTLDARLIVRRDTGFRLDLELRIRPGEVVALLGPNGAGKTTALRALAGLRPLDDGRIDLAGEVLDEPGRPDRFVPPNRRRLGVVFQDHRLFGHLSALENVAFGPRAHGVRRRVARESAMEWLERLGIAELADRPPARLSGGQAQRVALARALAVRPALLLLDEPTAALDAGSRLAVRAELARQLADFDGCAVLVTHDALDAMALATRLVVLESGSVVQDGTPAEVATRPRTDYVAALVGLNLCRGVVRGGAVEIEGFGGLTPREGPTETGPVLVAFPPTAVTLHPTAVPDGRPVTVAEIGAGGTGVRVRLAGRAGIAADLPPAALAELDIAAGARLWATVRAEELRCYPR</sequence>
<keyword evidence="1" id="KW-0378">Hydrolase</keyword>
<dbReference type="PANTHER" id="PTHR42781">
    <property type="entry name" value="SPERMIDINE/PUTRESCINE IMPORT ATP-BINDING PROTEIN POTA"/>
    <property type="match status" value="1"/>
</dbReference>
<evidence type="ECO:0000313" key="2">
    <source>
        <dbReference type="Proteomes" id="UP000204221"/>
    </source>
</evidence>
<gene>
    <name evidence="1" type="primary">cysA1</name>
    <name evidence="1" type="ORF">AHOG_07505</name>
</gene>
<reference evidence="1 2" key="1">
    <citation type="submission" date="2017-07" db="EMBL/GenBank/DDBJ databases">
        <title>Complete genome sequence of Actinoalloteichus hoggarensis DSM 45943, type strain of Actinoalloteichus hoggarensis.</title>
        <authorList>
            <person name="Ruckert C."/>
            <person name="Nouioui I."/>
            <person name="Willmese J."/>
            <person name="van Wezel G."/>
            <person name="Klenk H.-P."/>
            <person name="Kalinowski J."/>
            <person name="Zotchev S.B."/>
        </authorList>
    </citation>
    <scope>NUCLEOTIDE SEQUENCE [LARGE SCALE GENOMIC DNA]</scope>
    <source>
        <strain evidence="1 2">DSM 45943</strain>
    </source>
</reference>
<dbReference type="OrthoDB" id="9112331at2"/>
<dbReference type="InterPro" id="IPR003439">
    <property type="entry name" value="ABC_transporter-like_ATP-bd"/>
</dbReference>
<organism evidence="1 2">
    <name type="scientific">Actinoalloteichus hoggarensis</name>
    <dbReference type="NCBI Taxonomy" id="1470176"/>
    <lineage>
        <taxon>Bacteria</taxon>
        <taxon>Bacillati</taxon>
        <taxon>Actinomycetota</taxon>
        <taxon>Actinomycetes</taxon>
        <taxon>Pseudonocardiales</taxon>
        <taxon>Pseudonocardiaceae</taxon>
        <taxon>Actinoalloteichus</taxon>
    </lineage>
</organism>
<dbReference type="EMBL" id="CP022521">
    <property type="protein sequence ID" value="ASO19148.1"/>
    <property type="molecule type" value="Genomic_DNA"/>
</dbReference>
<protein>
    <submittedName>
        <fullName evidence="1">Sulfate/thiosulfate import ATP-binding protein CysA</fullName>
        <ecNumber evidence="1">3.6.3.25</ecNumber>
    </submittedName>
</protein>
<dbReference type="Pfam" id="PF03459">
    <property type="entry name" value="TOBE"/>
    <property type="match status" value="1"/>
</dbReference>
<proteinExistence type="predicted"/>
<dbReference type="GO" id="GO:0005524">
    <property type="term" value="F:ATP binding"/>
    <property type="evidence" value="ECO:0007669"/>
    <property type="project" value="UniProtKB-KW"/>
</dbReference>
<dbReference type="RefSeq" id="WP_093940705.1">
    <property type="nucleotide sequence ID" value="NZ_CP022521.1"/>
</dbReference>
<dbReference type="PROSITE" id="PS50893">
    <property type="entry name" value="ABC_TRANSPORTER_2"/>
    <property type="match status" value="1"/>
</dbReference>
<name>A0A221W077_9PSEU</name>
<dbReference type="InterPro" id="IPR005116">
    <property type="entry name" value="Transp-assoc_OB_typ1"/>
</dbReference>
<dbReference type="Pfam" id="PF00005">
    <property type="entry name" value="ABC_tran"/>
    <property type="match status" value="1"/>
</dbReference>
<dbReference type="GO" id="GO:0016887">
    <property type="term" value="F:ATP hydrolysis activity"/>
    <property type="evidence" value="ECO:0007669"/>
    <property type="project" value="InterPro"/>
</dbReference>
<dbReference type="Proteomes" id="UP000204221">
    <property type="component" value="Chromosome"/>
</dbReference>
<dbReference type="KEGG" id="ahg:AHOG_07505"/>
<dbReference type="Gene3D" id="3.40.50.300">
    <property type="entry name" value="P-loop containing nucleotide triphosphate hydrolases"/>
    <property type="match status" value="1"/>
</dbReference>
<dbReference type="InterPro" id="IPR003593">
    <property type="entry name" value="AAA+_ATPase"/>
</dbReference>
<dbReference type="PROSITE" id="PS00211">
    <property type="entry name" value="ABC_TRANSPORTER_1"/>
    <property type="match status" value="1"/>
</dbReference>